<dbReference type="AlphaFoldDB" id="A0A9X2MA70"/>
<dbReference type="RefSeq" id="WP_257560201.1">
    <property type="nucleotide sequence ID" value="NZ_JANKBY010000035.1"/>
</dbReference>
<gene>
    <name evidence="1" type="ORF">NSA58_04810</name>
</gene>
<accession>A0A9X2MA70</accession>
<keyword evidence="2" id="KW-1185">Reference proteome</keyword>
<evidence type="ECO:0000313" key="1">
    <source>
        <dbReference type="EMBL" id="MCR1822102.1"/>
    </source>
</evidence>
<name>A0A9X2MA70_9FIRM</name>
<dbReference type="EMBL" id="JANKBY010000035">
    <property type="protein sequence ID" value="MCR1822102.1"/>
    <property type="molecule type" value="Genomic_DNA"/>
</dbReference>
<reference evidence="1" key="1">
    <citation type="submission" date="2022-07" db="EMBL/GenBank/DDBJ databases">
        <title>Enhanced cultured diversity of the mouse gut microbiota enables custom-made synthetic communities.</title>
        <authorList>
            <person name="Afrizal A."/>
        </authorList>
    </citation>
    <scope>NUCLEOTIDE SEQUENCE</scope>
    <source>
        <strain evidence="1">DSM 29186</strain>
    </source>
</reference>
<organism evidence="1 2">
    <name type="scientific">Terrisporobacter muris</name>
    <dbReference type="NCBI Taxonomy" id="2963284"/>
    <lineage>
        <taxon>Bacteria</taxon>
        <taxon>Bacillati</taxon>
        <taxon>Bacillota</taxon>
        <taxon>Clostridia</taxon>
        <taxon>Peptostreptococcales</taxon>
        <taxon>Peptostreptococcaceae</taxon>
        <taxon>Terrisporobacter</taxon>
    </lineage>
</organism>
<evidence type="ECO:0000313" key="2">
    <source>
        <dbReference type="Proteomes" id="UP001140817"/>
    </source>
</evidence>
<dbReference type="Proteomes" id="UP001140817">
    <property type="component" value="Unassembled WGS sequence"/>
</dbReference>
<comment type="caution">
    <text evidence="1">The sequence shown here is derived from an EMBL/GenBank/DDBJ whole genome shotgun (WGS) entry which is preliminary data.</text>
</comment>
<protein>
    <submittedName>
        <fullName evidence="1">Uncharacterized protein</fullName>
    </submittedName>
</protein>
<proteinExistence type="predicted"/>
<sequence>MSKRVVKTTDYCTILQQSIIDKGTFAYGVEKIIINEGNGEEEIRWVFFKDTMRAKKQLIARPLDLPEEDLLELIKKSIKEKLFSKEFIDGLKDILSK</sequence>